<reference evidence="4" key="1">
    <citation type="submission" date="2023-07" db="EMBL/GenBank/DDBJ databases">
        <title>The genome sequence of Rhodocytophaga aerolata KACC 12507.</title>
        <authorList>
            <person name="Zhang X."/>
        </authorList>
    </citation>
    <scope>NUCLEOTIDE SEQUENCE</scope>
    <source>
        <strain evidence="4">KACC 12507</strain>
    </source>
</reference>
<evidence type="ECO:0000313" key="4">
    <source>
        <dbReference type="EMBL" id="MDO1446572.1"/>
    </source>
</evidence>
<evidence type="ECO:0000256" key="1">
    <source>
        <dbReference type="SAM" id="Phobius"/>
    </source>
</evidence>
<keyword evidence="1" id="KW-1133">Transmembrane helix</keyword>
<feature type="transmembrane region" description="Helical" evidence="1">
    <location>
        <begin position="121"/>
        <end position="140"/>
    </location>
</feature>
<feature type="domain" description="Cytochrome C Planctomycete-type" evidence="2">
    <location>
        <begin position="219"/>
        <end position="279"/>
    </location>
</feature>
<feature type="transmembrane region" description="Helical" evidence="1">
    <location>
        <begin position="85"/>
        <end position="109"/>
    </location>
</feature>
<evidence type="ECO:0000259" key="3">
    <source>
        <dbReference type="Pfam" id="PF09990"/>
    </source>
</evidence>
<accession>A0ABT8R399</accession>
<dbReference type="InterPro" id="IPR032675">
    <property type="entry name" value="LRR_dom_sf"/>
</dbReference>
<dbReference type="PANTHER" id="PTHR35889">
    <property type="entry name" value="CYCLOINULO-OLIGOSACCHARIDE FRUCTANOTRANSFERASE-RELATED"/>
    <property type="match status" value="1"/>
</dbReference>
<gene>
    <name evidence="4" type="ORF">Q0590_09945</name>
</gene>
<dbReference type="InterPro" id="IPR019251">
    <property type="entry name" value="DUF2231_TM"/>
</dbReference>
<keyword evidence="1" id="KW-0472">Membrane</keyword>
<feature type="transmembrane region" description="Helical" evidence="1">
    <location>
        <begin position="152"/>
        <end position="170"/>
    </location>
</feature>
<dbReference type="InterPro" id="IPR011429">
    <property type="entry name" value="Cyt_c_Planctomycete-type"/>
</dbReference>
<dbReference type="PANTHER" id="PTHR35889:SF3">
    <property type="entry name" value="F-BOX DOMAIN-CONTAINING PROTEIN"/>
    <property type="match status" value="1"/>
</dbReference>
<evidence type="ECO:0000259" key="2">
    <source>
        <dbReference type="Pfam" id="PF07635"/>
    </source>
</evidence>
<proteinExistence type="predicted"/>
<evidence type="ECO:0000313" key="5">
    <source>
        <dbReference type="Proteomes" id="UP001168528"/>
    </source>
</evidence>
<organism evidence="4 5">
    <name type="scientific">Rhodocytophaga aerolata</name>
    <dbReference type="NCBI Taxonomy" id="455078"/>
    <lineage>
        <taxon>Bacteria</taxon>
        <taxon>Pseudomonadati</taxon>
        <taxon>Bacteroidota</taxon>
        <taxon>Cytophagia</taxon>
        <taxon>Cytophagales</taxon>
        <taxon>Rhodocytophagaceae</taxon>
        <taxon>Rhodocytophaga</taxon>
    </lineage>
</organism>
<feature type="transmembrane region" description="Helical" evidence="1">
    <location>
        <begin position="16"/>
        <end position="35"/>
    </location>
</feature>
<keyword evidence="5" id="KW-1185">Reference proteome</keyword>
<dbReference type="SUPFAM" id="SSF46626">
    <property type="entry name" value="Cytochrome c"/>
    <property type="match status" value="1"/>
</dbReference>
<protein>
    <submittedName>
        <fullName evidence="4">C-type cytochrome domain-containing protein</fullName>
    </submittedName>
</protein>
<sequence length="498" mass="55951">MQKDYLERRVVIKKLIQYRFLFLLIGIAVLFLPFVRPTEAAVPGIVYFLGRFHPLVIHFPVVLVCITLLLELARKFRWLPVSAATIGFLLGISLVGSLASVGMGFMLYYTGEYVGNTMQQHMWGGVLLTSFSAVALFLFLSYHRSSSISTYAYYLSSLVMANFILVFTSHQGGSLTHGEEYLTEYMPAFRSAEAAWEPKPLEEMLVYEDMIVPVLNKKCMSCHNENKAKGDLIMTSYQHLLKGGKSEHPTLKPGTAAESELYKRVILPQEDEDRMPPKGKVSLTKEEIKLLSWWIDTGADTTIKVQEASKDREVGALVLSYLTEVEAQQQARFLQKQGLEKLIKTVSQEDNNYVLQIDPYEEKAITLSMSFPVASFGDNDLLSIQPLFSSITKASFIASQITDDALYHIGQMSGLQELYLQQTGIKGSGLIHLASLPNLKLLDLSATPITDGNLLYLLHFPALEDVYINETTITKEVIEAIQQNKPELKIHTERGKLF</sequence>
<dbReference type="RefSeq" id="WP_302037374.1">
    <property type="nucleotide sequence ID" value="NZ_JAUKPO010000004.1"/>
</dbReference>
<dbReference type="Pfam" id="PF07635">
    <property type="entry name" value="PSCyt1"/>
    <property type="match status" value="1"/>
</dbReference>
<dbReference type="SUPFAM" id="SSF52047">
    <property type="entry name" value="RNI-like"/>
    <property type="match status" value="1"/>
</dbReference>
<feature type="domain" description="DUF2231" evidence="3">
    <location>
        <begin position="52"/>
        <end position="176"/>
    </location>
</feature>
<dbReference type="EMBL" id="JAUKPO010000004">
    <property type="protein sequence ID" value="MDO1446572.1"/>
    <property type="molecule type" value="Genomic_DNA"/>
</dbReference>
<keyword evidence="1" id="KW-0812">Transmembrane</keyword>
<feature type="transmembrane region" description="Helical" evidence="1">
    <location>
        <begin position="55"/>
        <end position="73"/>
    </location>
</feature>
<name>A0ABT8R399_9BACT</name>
<dbReference type="InterPro" id="IPR036909">
    <property type="entry name" value="Cyt_c-like_dom_sf"/>
</dbReference>
<dbReference type="Proteomes" id="UP001168528">
    <property type="component" value="Unassembled WGS sequence"/>
</dbReference>
<dbReference type="Gene3D" id="3.80.10.10">
    <property type="entry name" value="Ribonuclease Inhibitor"/>
    <property type="match status" value="1"/>
</dbReference>
<dbReference type="Pfam" id="PF09990">
    <property type="entry name" value="DUF2231"/>
    <property type="match status" value="1"/>
</dbReference>
<comment type="caution">
    <text evidence="4">The sequence shown here is derived from an EMBL/GenBank/DDBJ whole genome shotgun (WGS) entry which is preliminary data.</text>
</comment>